<dbReference type="InterPro" id="IPR033133">
    <property type="entry name" value="PUM-HD"/>
</dbReference>
<dbReference type="CTD" id="23369"/>
<feature type="repeat" description="Pumilio" evidence="5">
    <location>
        <begin position="685"/>
        <end position="720"/>
    </location>
</feature>
<sequence length="989" mass="106411">MNHDFQALALESRGMGELLPTKKFWEPDDSTKDGQKGIFLGDDEWRETAWGTSHHSMSQPIMVQRRSGQGFHGNSEVNAILSPRSESGGLGVSMVEYVLSSSPADKLDSRFRKGTFGTRDAETDGPEKGDQKGKASPFEEDQNRDLKQGDDDDSKINGRGLPNGMDADCKDFNRTPGSRQASPTEVVERLGPNTNPPEVLGPLPNPTANKPLVEEFSNAETQNLDAMEQVGLDSLQFDYPGNQVPMDSSGATVGLFDYNSQQQLFQRTNALTVQQLTAAQQQQYALAAAQQPHIAGVFSAGLAPAAFVPNPYIISAAPPGTDPYTAAGLAAAATLAGPAVVPPQYYGVPWGVYPANLFQQQAAAAANNTASQQAASQAQPGQQQVLRAGASQRPLTPNQGQQGQQAESLAAAAAANPTLAFGQGLATGMPGYQVLAPTAYYDQTGALVVGPGARTGLGAPVRLMAPTPVLISSAAAQAAAAAAAGGTAGSLTGTTNGLFRPIGTQPPQQQQQQQQPSTNLQSNSFYGSSSLSNSSQSTSLFSHGPGQPGSASLGFGSSGSLGAAIGSALSGFGSSGGLTNGSGRYISAAPGAEAKFRGASSTSSLFSSSSQLFPPSRLRYNRSDIMPSGRSRLLEDFRNNRFPNLQLRDLIGHIVEFSQDQHGSRFIQQKLERATPAERQMVFNEILQAAYQLMTDVFGNYVIQKFFEFGSLDQKLALATRIRGHVLPLALQMYGCRVIQKALESISSDQQVISEMVKELDGHVLKCVKDQNGNHVVQKCIECVQPQSLQFIIDAFKGQVFVLSTHPYGCRVIQRILEHCTAEQTLPILEELHQHTEQLVQDQYGNYVIQHVLEHGRPEDKSKIVSEIRGKVLALSQHKFASNVVEKCVTHASRAERALLIDEVCCQNDGPHSALYTMMKDQYANYVVQKMIDMAEPAQRKIIMHKIRPHITTLRKYTYGKHILAKLEKYYLKNSPDLGPIGGPPNGML</sequence>
<evidence type="ECO:0000256" key="3">
    <source>
        <dbReference type="ARBA" id="ARBA00022737"/>
    </source>
</evidence>
<name>A0A2Y9RZL7_TRIMA</name>
<dbReference type="Pfam" id="PF00806">
    <property type="entry name" value="PUF"/>
    <property type="match status" value="8"/>
</dbReference>
<dbReference type="AlphaFoldDB" id="A0A2Y9RZL7"/>
<protein>
    <submittedName>
        <fullName evidence="9">Pumilio homolog 2 isoform X10</fullName>
    </submittedName>
</protein>
<feature type="domain" description="PUM-HD" evidence="7">
    <location>
        <begin position="629"/>
        <end position="971"/>
    </location>
</feature>
<dbReference type="InterPro" id="IPR016024">
    <property type="entry name" value="ARM-type_fold"/>
</dbReference>
<feature type="repeat" description="Pumilio" evidence="5">
    <location>
        <begin position="903"/>
        <end position="945"/>
    </location>
</feature>
<dbReference type="GO" id="GO:0005829">
    <property type="term" value="C:cytosol"/>
    <property type="evidence" value="ECO:0007669"/>
    <property type="project" value="TreeGrafter"/>
</dbReference>
<evidence type="ECO:0000256" key="6">
    <source>
        <dbReference type="SAM" id="MobiDB-lite"/>
    </source>
</evidence>
<dbReference type="GeneID" id="101346859"/>
<organism evidence="8 9">
    <name type="scientific">Trichechus manatus latirostris</name>
    <name type="common">Florida manatee</name>
    <dbReference type="NCBI Taxonomy" id="127582"/>
    <lineage>
        <taxon>Eukaryota</taxon>
        <taxon>Metazoa</taxon>
        <taxon>Chordata</taxon>
        <taxon>Craniata</taxon>
        <taxon>Vertebrata</taxon>
        <taxon>Euteleostomi</taxon>
        <taxon>Mammalia</taxon>
        <taxon>Eutheria</taxon>
        <taxon>Afrotheria</taxon>
        <taxon>Sirenia</taxon>
        <taxon>Trichechidae</taxon>
        <taxon>Trichechus</taxon>
    </lineage>
</organism>
<accession>A0A2Y9RZL7</accession>
<feature type="compositionally biased region" description="Basic and acidic residues" evidence="6">
    <location>
        <begin position="119"/>
        <end position="133"/>
    </location>
</feature>
<dbReference type="Proteomes" id="UP000248480">
    <property type="component" value="Unplaced"/>
</dbReference>
<feature type="repeat" description="Pumilio" evidence="5">
    <location>
        <begin position="759"/>
        <end position="794"/>
    </location>
</feature>
<dbReference type="SUPFAM" id="SSF48371">
    <property type="entry name" value="ARM repeat"/>
    <property type="match status" value="1"/>
</dbReference>
<feature type="repeat" description="Pumilio" evidence="5">
    <location>
        <begin position="831"/>
        <end position="866"/>
    </location>
</feature>
<comment type="subcellular location">
    <subcellularLocation>
        <location evidence="1">Cytoplasmic granule</location>
    </subcellularLocation>
</comment>
<dbReference type="InterPro" id="IPR011989">
    <property type="entry name" value="ARM-like"/>
</dbReference>
<dbReference type="PROSITE" id="PS50302">
    <property type="entry name" value="PUM"/>
    <property type="match status" value="8"/>
</dbReference>
<keyword evidence="8" id="KW-1185">Reference proteome</keyword>
<dbReference type="InterPro" id="IPR033712">
    <property type="entry name" value="Pumilio_RNA-bd"/>
</dbReference>
<evidence type="ECO:0000256" key="5">
    <source>
        <dbReference type="PROSITE-ProRule" id="PRU00317"/>
    </source>
</evidence>
<dbReference type="RefSeq" id="XP_023597529.1">
    <property type="nucleotide sequence ID" value="XM_023741761.1"/>
</dbReference>
<reference evidence="9" key="1">
    <citation type="submission" date="2025-08" db="UniProtKB">
        <authorList>
            <consortium name="RefSeq"/>
        </authorList>
    </citation>
    <scope>IDENTIFICATION</scope>
</reference>
<dbReference type="SMART" id="SM00025">
    <property type="entry name" value="Pumilio"/>
    <property type="match status" value="8"/>
</dbReference>
<dbReference type="PANTHER" id="PTHR12537">
    <property type="entry name" value="RNA BINDING PROTEIN PUMILIO-RELATED"/>
    <property type="match status" value="1"/>
</dbReference>
<evidence type="ECO:0000256" key="4">
    <source>
        <dbReference type="ARBA" id="ARBA00022884"/>
    </source>
</evidence>
<dbReference type="GO" id="GO:0035196">
    <property type="term" value="P:miRNA processing"/>
    <property type="evidence" value="ECO:0007669"/>
    <property type="project" value="TreeGrafter"/>
</dbReference>
<keyword evidence="4" id="KW-0694">RNA-binding</keyword>
<dbReference type="GO" id="GO:0043488">
    <property type="term" value="P:regulation of mRNA stability"/>
    <property type="evidence" value="ECO:0007669"/>
    <property type="project" value="TreeGrafter"/>
</dbReference>
<feature type="repeat" description="Pumilio" evidence="5">
    <location>
        <begin position="649"/>
        <end position="684"/>
    </location>
</feature>
<evidence type="ECO:0000259" key="7">
    <source>
        <dbReference type="PROSITE" id="PS50303"/>
    </source>
</evidence>
<proteinExistence type="predicted"/>
<feature type="compositionally biased region" description="Low complexity" evidence="6">
    <location>
        <begin position="505"/>
        <end position="542"/>
    </location>
</feature>
<dbReference type="InterPro" id="IPR001313">
    <property type="entry name" value="Pumilio_RNA-bd_rpt"/>
</dbReference>
<gene>
    <name evidence="9" type="primary">PUM2</name>
</gene>
<evidence type="ECO:0000313" key="9">
    <source>
        <dbReference type="RefSeq" id="XP_023597529.1"/>
    </source>
</evidence>
<dbReference type="GO" id="GO:0003730">
    <property type="term" value="F:mRNA 3'-UTR binding"/>
    <property type="evidence" value="ECO:0007669"/>
    <property type="project" value="TreeGrafter"/>
</dbReference>
<dbReference type="PROSITE" id="PS50303">
    <property type="entry name" value="PUM_HD"/>
    <property type="match status" value="1"/>
</dbReference>
<keyword evidence="3" id="KW-0677">Repeat</keyword>
<feature type="region of interest" description="Disordered" evidence="6">
    <location>
        <begin position="106"/>
        <end position="203"/>
    </location>
</feature>
<feature type="repeat" description="Pumilio" evidence="5">
    <location>
        <begin position="795"/>
        <end position="830"/>
    </location>
</feature>
<dbReference type="Gene3D" id="1.25.10.10">
    <property type="entry name" value="Leucine-rich Repeat Variant"/>
    <property type="match status" value="1"/>
</dbReference>
<feature type="repeat" description="Pumilio" evidence="5">
    <location>
        <begin position="721"/>
        <end position="758"/>
    </location>
</feature>
<dbReference type="CDD" id="cd07920">
    <property type="entry name" value="Pumilio"/>
    <property type="match status" value="1"/>
</dbReference>
<evidence type="ECO:0000256" key="2">
    <source>
        <dbReference type="ARBA" id="ARBA00022490"/>
    </source>
</evidence>
<dbReference type="FunFam" id="1.25.10.10:FF:000004">
    <property type="entry name" value="Pumilio homolog 1 isoform 2"/>
    <property type="match status" value="1"/>
</dbReference>
<evidence type="ECO:0000256" key="1">
    <source>
        <dbReference type="ARBA" id="ARBA00004463"/>
    </source>
</evidence>
<evidence type="ECO:0000313" key="8">
    <source>
        <dbReference type="Proteomes" id="UP000248480"/>
    </source>
</evidence>
<keyword evidence="2" id="KW-0963">Cytoplasm</keyword>
<feature type="region of interest" description="Disordered" evidence="6">
    <location>
        <begin position="493"/>
        <end position="553"/>
    </location>
</feature>
<dbReference type="PANTHER" id="PTHR12537:SF52">
    <property type="entry name" value="PUMILIO HOMOLOG 2"/>
    <property type="match status" value="1"/>
</dbReference>
<feature type="repeat" description="Pumilio" evidence="5">
    <location>
        <begin position="867"/>
        <end position="902"/>
    </location>
</feature>